<dbReference type="InterPro" id="IPR006076">
    <property type="entry name" value="FAD-dep_OxRdtase"/>
</dbReference>
<evidence type="ECO:0000256" key="3">
    <source>
        <dbReference type="ARBA" id="ARBA00022827"/>
    </source>
</evidence>
<dbReference type="PANTHER" id="PTHR43104">
    <property type="entry name" value="L-2-HYDROXYGLUTARATE DEHYDROGENASE, MITOCHONDRIAL"/>
    <property type="match status" value="1"/>
</dbReference>
<name>A0A7L5C2C3_9RHOB</name>
<keyword evidence="8" id="KW-1185">Reference proteome</keyword>
<comment type="cofactor">
    <cofactor evidence="1">
        <name>FAD</name>
        <dbReference type="ChEBI" id="CHEBI:57692"/>
    </cofactor>
</comment>
<reference evidence="7 8" key="1">
    <citation type="submission" date="2020-02" db="EMBL/GenBank/DDBJ databases">
        <title>complete genome sequence of Rhodobacteraceae bacterium.</title>
        <authorList>
            <person name="Park J."/>
            <person name="Kim Y.-S."/>
            <person name="Kim K.-H."/>
        </authorList>
    </citation>
    <scope>NUCLEOTIDE SEQUENCE [LARGE SCALE GENOMIC DNA]</scope>
    <source>
        <strain evidence="7 8">RR4-56</strain>
    </source>
</reference>
<dbReference type="Gene3D" id="3.50.50.60">
    <property type="entry name" value="FAD/NAD(P)-binding domain"/>
    <property type="match status" value="1"/>
</dbReference>
<evidence type="ECO:0000256" key="4">
    <source>
        <dbReference type="ARBA" id="ARBA00023002"/>
    </source>
</evidence>
<feature type="domain" description="FAD dependent oxidoreductase" evidence="6">
    <location>
        <begin position="5"/>
        <end position="366"/>
    </location>
</feature>
<keyword evidence="3" id="KW-0274">FAD</keyword>
<comment type="similarity">
    <text evidence="5">Belongs to the L2HGDH family.</text>
</comment>
<dbReference type="InterPro" id="IPR036188">
    <property type="entry name" value="FAD/NAD-bd_sf"/>
</dbReference>
<dbReference type="SUPFAM" id="SSF51905">
    <property type="entry name" value="FAD/NAD(P)-binding domain"/>
    <property type="match status" value="1"/>
</dbReference>
<evidence type="ECO:0000256" key="5">
    <source>
        <dbReference type="ARBA" id="ARBA00037941"/>
    </source>
</evidence>
<dbReference type="AlphaFoldDB" id="A0A7L5C2C3"/>
<evidence type="ECO:0000259" key="6">
    <source>
        <dbReference type="Pfam" id="PF01266"/>
    </source>
</evidence>
<dbReference type="KEGG" id="hdh:G5B40_11485"/>
<dbReference type="Proteomes" id="UP000503336">
    <property type="component" value="Chromosome"/>
</dbReference>
<dbReference type="Pfam" id="PF01266">
    <property type="entry name" value="DAO"/>
    <property type="match status" value="1"/>
</dbReference>
<keyword evidence="4" id="KW-0560">Oxidoreductase</keyword>
<dbReference type="PANTHER" id="PTHR43104:SF4">
    <property type="entry name" value="L-2-HYDROXYGLUTARATE DEHYDROGENASE, MITOCHONDRIAL"/>
    <property type="match status" value="1"/>
</dbReference>
<dbReference type="Gene3D" id="3.30.9.10">
    <property type="entry name" value="D-Amino Acid Oxidase, subunit A, domain 2"/>
    <property type="match status" value="1"/>
</dbReference>
<evidence type="ECO:0000313" key="7">
    <source>
        <dbReference type="EMBL" id="QIE56019.1"/>
    </source>
</evidence>
<organism evidence="7 8">
    <name type="scientific">Pikeienuella piscinae</name>
    <dbReference type="NCBI Taxonomy" id="2748098"/>
    <lineage>
        <taxon>Bacteria</taxon>
        <taxon>Pseudomonadati</taxon>
        <taxon>Pseudomonadota</taxon>
        <taxon>Alphaproteobacteria</taxon>
        <taxon>Rhodobacterales</taxon>
        <taxon>Paracoccaceae</taxon>
        <taxon>Pikeienuella</taxon>
    </lineage>
</organism>
<evidence type="ECO:0000313" key="8">
    <source>
        <dbReference type="Proteomes" id="UP000503336"/>
    </source>
</evidence>
<accession>A0A7L5C2C3</accession>
<dbReference type="EMBL" id="CP049056">
    <property type="protein sequence ID" value="QIE56019.1"/>
    <property type="molecule type" value="Genomic_DNA"/>
</dbReference>
<dbReference type="GO" id="GO:0047545">
    <property type="term" value="F:(S)-2-hydroxyglutarate dehydrogenase activity"/>
    <property type="evidence" value="ECO:0007669"/>
    <property type="project" value="TreeGrafter"/>
</dbReference>
<keyword evidence="2" id="KW-0285">Flavoprotein</keyword>
<proteinExistence type="inferred from homology"/>
<gene>
    <name evidence="7" type="ORF">G5B40_11485</name>
</gene>
<evidence type="ECO:0000256" key="1">
    <source>
        <dbReference type="ARBA" id="ARBA00001974"/>
    </source>
</evidence>
<sequence length="387" mass="41523">MDSVDAVVVGAGAVGLAIARELAMDGRDILVIERNDSFGMETSSRNNEVVHSGVFHRPGSPQAALCRRGREMIYAYCAARGVQTKRTGKLILANSETDRGWLAGVFELGLENDCGDLEWLEREQVSRLEPEITCHSAILSPSTGIMDTHNLMLAFLGDAETAGALVAFRSEVTNVEPVAGGFRVAVAGHSGEQTDVLCRTLINAAGPWSAELARNIRGMPEAALPKVHFAKGTFFKYHGAPPFSRLVVPSQPAWRNGGIFTLDLGGQGKFGPDEEWVNVVEYGLDNGRAAGVANAIRNYWPNVRTEALSAEYAGVRPRLNGPGEPPIDWLLQGPDLHGQEGLINLFGIESPGVTSSLAIAEEVAQMVEGAPSPFARVADQHSQQDEN</sequence>
<dbReference type="RefSeq" id="WP_165098687.1">
    <property type="nucleotide sequence ID" value="NZ_CP049056.1"/>
</dbReference>
<protein>
    <submittedName>
        <fullName evidence="7">FAD-dependent oxidoreductase</fullName>
    </submittedName>
</protein>
<evidence type="ECO:0000256" key="2">
    <source>
        <dbReference type="ARBA" id="ARBA00022630"/>
    </source>
</evidence>